<dbReference type="SUPFAM" id="SSF52113">
    <property type="entry name" value="BRCT domain"/>
    <property type="match status" value="2"/>
</dbReference>
<dbReference type="GO" id="GO:0000281">
    <property type="term" value="P:mitotic cytokinesis"/>
    <property type="evidence" value="ECO:0007669"/>
    <property type="project" value="TreeGrafter"/>
</dbReference>
<dbReference type="InterPro" id="IPR036420">
    <property type="entry name" value="BRCT_dom_sf"/>
</dbReference>
<evidence type="ECO:0000313" key="3">
    <source>
        <dbReference type="EMBL" id="JAT27717.1"/>
    </source>
</evidence>
<dbReference type="SUPFAM" id="SSF48065">
    <property type="entry name" value="DBL homology domain (DH-domain)"/>
    <property type="match status" value="1"/>
</dbReference>
<organism evidence="3">
    <name type="scientific">Graphocephala atropunctata</name>
    <dbReference type="NCBI Taxonomy" id="36148"/>
    <lineage>
        <taxon>Eukaryota</taxon>
        <taxon>Metazoa</taxon>
        <taxon>Ecdysozoa</taxon>
        <taxon>Arthropoda</taxon>
        <taxon>Hexapoda</taxon>
        <taxon>Insecta</taxon>
        <taxon>Pterygota</taxon>
        <taxon>Neoptera</taxon>
        <taxon>Paraneoptera</taxon>
        <taxon>Hemiptera</taxon>
        <taxon>Auchenorrhyncha</taxon>
        <taxon>Membracoidea</taxon>
        <taxon>Cicadellidae</taxon>
        <taxon>Cicadellinae</taxon>
        <taxon>Cicadellini</taxon>
        <taxon>Graphocephala</taxon>
    </lineage>
</organism>
<dbReference type="Pfam" id="PF00621">
    <property type="entry name" value="RhoGEF"/>
    <property type="match status" value="1"/>
</dbReference>
<feature type="domain" description="BRCT" evidence="2">
    <location>
        <begin position="208"/>
        <end position="299"/>
    </location>
</feature>
<dbReference type="PANTHER" id="PTHR16777:SF2">
    <property type="entry name" value="PROTEIN ECT2"/>
    <property type="match status" value="1"/>
</dbReference>
<dbReference type="InterPro" id="IPR001357">
    <property type="entry name" value="BRCT_dom"/>
</dbReference>
<dbReference type="Pfam" id="PF00533">
    <property type="entry name" value="BRCT"/>
    <property type="match status" value="1"/>
</dbReference>
<dbReference type="InterPro" id="IPR035899">
    <property type="entry name" value="DBL_dom_sf"/>
</dbReference>
<dbReference type="InterPro" id="IPR026817">
    <property type="entry name" value="Ect2"/>
</dbReference>
<dbReference type="InterPro" id="IPR049395">
    <property type="entry name" value="ECT2_PH"/>
</dbReference>
<dbReference type="PANTHER" id="PTHR16777">
    <property type="entry name" value="PROTEIN ECT2"/>
    <property type="match status" value="1"/>
</dbReference>
<dbReference type="InterPro" id="IPR000219">
    <property type="entry name" value="DH_dom"/>
</dbReference>
<dbReference type="EMBL" id="GEBQ01012260">
    <property type="protein sequence ID" value="JAT27717.1"/>
    <property type="molecule type" value="Transcribed_RNA"/>
</dbReference>
<evidence type="ECO:0000259" key="1">
    <source>
        <dbReference type="PROSITE" id="PS50010"/>
    </source>
</evidence>
<reference evidence="3" key="1">
    <citation type="submission" date="2015-11" db="EMBL/GenBank/DDBJ databases">
        <title>De novo transcriptome assembly of four potential Pierce s Disease insect vectors from Arizona vineyards.</title>
        <authorList>
            <person name="Tassone E.E."/>
        </authorList>
    </citation>
    <scope>NUCLEOTIDE SEQUENCE</scope>
</reference>
<dbReference type="Gene3D" id="1.20.900.10">
    <property type="entry name" value="Dbl homology (DH) domain"/>
    <property type="match status" value="1"/>
</dbReference>
<dbReference type="AlphaFoldDB" id="A0A1B6LVM3"/>
<dbReference type="GO" id="GO:0005938">
    <property type="term" value="C:cell cortex"/>
    <property type="evidence" value="ECO:0007669"/>
    <property type="project" value="TreeGrafter"/>
</dbReference>
<dbReference type="GO" id="GO:0005634">
    <property type="term" value="C:nucleus"/>
    <property type="evidence" value="ECO:0007669"/>
    <property type="project" value="InterPro"/>
</dbReference>
<protein>
    <recommendedName>
        <fullName evidence="4">Protein ECT2</fullName>
    </recommendedName>
</protein>
<dbReference type="GO" id="GO:2000431">
    <property type="term" value="P:regulation of cytokinesis, actomyosin contractile ring assembly"/>
    <property type="evidence" value="ECO:0007669"/>
    <property type="project" value="InterPro"/>
</dbReference>
<accession>A0A1B6LVM3</accession>
<dbReference type="PROSITE" id="PS50172">
    <property type="entry name" value="BRCT"/>
    <property type="match status" value="2"/>
</dbReference>
<name>A0A1B6LVM3_9HEMI</name>
<dbReference type="CDD" id="cd00160">
    <property type="entry name" value="RhoGEF"/>
    <property type="match status" value="1"/>
</dbReference>
<dbReference type="GO" id="GO:0007399">
    <property type="term" value="P:nervous system development"/>
    <property type="evidence" value="ECO:0007669"/>
    <property type="project" value="TreeGrafter"/>
</dbReference>
<feature type="domain" description="DH" evidence="1">
    <location>
        <begin position="361"/>
        <end position="543"/>
    </location>
</feature>
<dbReference type="SMART" id="SM00292">
    <property type="entry name" value="BRCT"/>
    <property type="match status" value="2"/>
</dbReference>
<evidence type="ECO:0008006" key="4">
    <source>
        <dbReference type="Google" id="ProtNLM"/>
    </source>
</evidence>
<dbReference type="SMART" id="SM00325">
    <property type="entry name" value="RhoGEF"/>
    <property type="match status" value="1"/>
</dbReference>
<dbReference type="GO" id="GO:0005085">
    <property type="term" value="F:guanyl-nucleotide exchange factor activity"/>
    <property type="evidence" value="ECO:0007669"/>
    <property type="project" value="InterPro"/>
</dbReference>
<feature type="domain" description="BRCT" evidence="2">
    <location>
        <begin position="142"/>
        <end position="200"/>
    </location>
</feature>
<gene>
    <name evidence="3" type="ORF">g.2065</name>
</gene>
<dbReference type="GO" id="GO:0005096">
    <property type="term" value="F:GTPase activator activity"/>
    <property type="evidence" value="ECO:0007669"/>
    <property type="project" value="InterPro"/>
</dbReference>
<dbReference type="Gene3D" id="3.40.50.10190">
    <property type="entry name" value="BRCT domain"/>
    <property type="match status" value="2"/>
</dbReference>
<dbReference type="PROSITE" id="PS50010">
    <property type="entry name" value="DH_2"/>
    <property type="match status" value="1"/>
</dbReference>
<evidence type="ECO:0000259" key="2">
    <source>
        <dbReference type="PROSITE" id="PS50172"/>
    </source>
</evidence>
<sequence length="774" mass="89720">PAGLSDTHIMAHLLHKRFKQVPDHYPQQICFIGRKLHQELEDLEVSEMFQIPVLEVDPNNNQFKPEPYTIYVLDEFEDNPLFESLEKEPHIWVIGDTAFKEMYLDLDLEIRSKPTYCTSMYGLCFYINCPGNILLMERMVCLIKWMGGKFVQEPNIYTTHMISDNTLAEGYKYCFTFRVPIMTPDWIEWCWTKRNVIGFEAGKNEIGYKLKPFAALSICLKGFTDNESLEYLETCIMSNGGEIVSCSDLHCTHLVLHTDVASNISFGDIPPHVPFVVNADWLYSCLDQSQRIYEEYYTCVFCEISISTLEEMQLAEIDDNGYLSDDTEDINKNQSHSVRSLSFGPTRTSSSVAHHRRQDAKRKFASEELCHTEKNYIKCLKRLLEIKCQASEAQSYPILSLAEEKIIFTSIEDLLKLHEAIYKEVEQLLNNWENDVQIGKVFIKKREHLIKYYLTYSNGFEARKKCLNQCISNNARFQECMEKLNMTKESREDLFIRPIQRLCSVALLLQEIQKNTREDNPDHGSLKEAFGVIKEVLMLMDNNRARLSKYEFMFHLHNFIENCPADLVNSNRDFITEFSAQEVVNKNNALGALVEFFIFSDVIEITKTRSKTFAVTENNTEEKCGKIKPHKHIAMLPLSMVLHVVHFKDGLDAKNLFGFVVRDVDNEKKSKLYCFKYLDEDEETLDEILLKVANLLCSQRDCSKAPEDLIIESIPTGRISVDPIYSHKENRSAMEMMKRASKFVKSFKEKYNKPKQHIRKSASFSDISSLLKTC</sequence>
<proteinExistence type="predicted"/>
<feature type="non-terminal residue" evidence="3">
    <location>
        <position position="1"/>
    </location>
</feature>
<dbReference type="Pfam" id="PF21242">
    <property type="entry name" value="ECT2_PH"/>
    <property type="match status" value="1"/>
</dbReference>